<evidence type="ECO:0000313" key="3">
    <source>
        <dbReference type="Proteomes" id="UP001360560"/>
    </source>
</evidence>
<dbReference type="PANTHER" id="PTHR38644">
    <property type="entry name" value="EXPRESSED PROTEIN"/>
    <property type="match status" value="1"/>
</dbReference>
<organism evidence="2 3">
    <name type="scientific">Saccharomycopsis crataegensis</name>
    <dbReference type="NCBI Taxonomy" id="43959"/>
    <lineage>
        <taxon>Eukaryota</taxon>
        <taxon>Fungi</taxon>
        <taxon>Dikarya</taxon>
        <taxon>Ascomycota</taxon>
        <taxon>Saccharomycotina</taxon>
        <taxon>Saccharomycetes</taxon>
        <taxon>Saccharomycopsidaceae</taxon>
        <taxon>Saccharomycopsis</taxon>
    </lineage>
</organism>
<proteinExistence type="predicted"/>
<dbReference type="Proteomes" id="UP001360560">
    <property type="component" value="Unassembled WGS sequence"/>
</dbReference>
<dbReference type="PANTHER" id="PTHR38644:SF1">
    <property type="entry name" value="EXPRESSED PROTEIN"/>
    <property type="match status" value="1"/>
</dbReference>
<dbReference type="EMBL" id="BTFZ01000020">
    <property type="protein sequence ID" value="GMM38379.1"/>
    <property type="molecule type" value="Genomic_DNA"/>
</dbReference>
<name>A0AAV5QUH4_9ASCO</name>
<dbReference type="GeneID" id="90076367"/>
<protein>
    <recommendedName>
        <fullName evidence="1">Mmc1 C-terminal domain-containing protein</fullName>
    </recommendedName>
</protein>
<accession>A0AAV5QUH4</accession>
<keyword evidence="3" id="KW-1185">Reference proteome</keyword>
<feature type="domain" description="Mmc1 C-terminal" evidence="1">
    <location>
        <begin position="459"/>
        <end position="651"/>
    </location>
</feature>
<gene>
    <name evidence="2" type="ORF">DASC09_057180</name>
</gene>
<dbReference type="AlphaFoldDB" id="A0AAV5QUH4"/>
<dbReference type="InterPro" id="IPR056196">
    <property type="entry name" value="Mmc1_C"/>
</dbReference>
<dbReference type="Pfam" id="PF23868">
    <property type="entry name" value="Mmc1_C"/>
    <property type="match status" value="1"/>
</dbReference>
<comment type="caution">
    <text evidence="2">The sequence shown here is derived from an EMBL/GenBank/DDBJ whole genome shotgun (WGS) entry which is preliminary data.</text>
</comment>
<sequence>MLQLPRALATGATQKSIWKIASCKLNVYSYRCLSTLESDLIKGIKHQEITTPPDNNTHKEEYLKDKIAPASDIKEREALLDSLIQDLRDINTRFLTSVSSRSPTNGSIGGAIDNETLSKKVNLLILHLKSISRGQPYPIRIGIKKAPGNSNSLLPALLGDPLSGNQDWYSKLKQRSNKGNHLVAYRAPEEFPTWNDNSDNKPFSVIVENVAHDRTLSFWEIQTPLLSSTLRLGNFKNLQQAFGGTNADRLVASSSPSSSPKNILRLNDLELLEINTANVGNCNILPLTISRKEDEDILYESYIPLPDIEDENLDIGDGCHLYVYHTVKDTQYPMEEVFPYFLVVDSAQKSMPDGPININEEGLFSEDGTPIVLRIDSKMAQQANELLMSDFSQSSQYVASLKSSNLLKLLYLLNTATAGEKNVLDLLKIINKIITVRFFYSATTALEESELLALQNTVREEVRQWARASNSFLQRGFRNALEEYEKRQLVWWKLPWIADDLEFYMIEMIHQAMRSQKGRNNFMEKLSYVEGKIDSHLIPAPISGELNSNPLVKDANDGRNSGSIDQFMDTLAPDIINIQNATIKTLTTQLLGVYTPATLLSVLGGYALYGFDVYAVGGVVALATAIVCNNISKHWESSMRGFKSKVVELLRKEIREEEAYLHTKWDVVYTKREKLIRENVGLVEKFRENIEALEKIENGQK</sequence>
<reference evidence="2 3" key="1">
    <citation type="journal article" date="2023" name="Elife">
        <title>Identification of key yeast species and microbe-microbe interactions impacting larval growth of Drosophila in the wild.</title>
        <authorList>
            <person name="Mure A."/>
            <person name="Sugiura Y."/>
            <person name="Maeda R."/>
            <person name="Honda K."/>
            <person name="Sakurai N."/>
            <person name="Takahashi Y."/>
            <person name="Watada M."/>
            <person name="Katoh T."/>
            <person name="Gotoh A."/>
            <person name="Gotoh Y."/>
            <person name="Taniguchi I."/>
            <person name="Nakamura K."/>
            <person name="Hayashi T."/>
            <person name="Katayama T."/>
            <person name="Uemura T."/>
            <person name="Hattori Y."/>
        </authorList>
    </citation>
    <scope>NUCLEOTIDE SEQUENCE [LARGE SCALE GENOMIC DNA]</scope>
    <source>
        <strain evidence="2 3">SC-9</strain>
    </source>
</reference>
<dbReference type="RefSeq" id="XP_064855374.1">
    <property type="nucleotide sequence ID" value="XM_064999302.1"/>
</dbReference>
<evidence type="ECO:0000259" key="1">
    <source>
        <dbReference type="Pfam" id="PF23868"/>
    </source>
</evidence>
<evidence type="ECO:0000313" key="2">
    <source>
        <dbReference type="EMBL" id="GMM38379.1"/>
    </source>
</evidence>